<dbReference type="RefSeq" id="XP_044325601.1">
    <property type="nucleotide sequence ID" value="XM_044469666.1"/>
</dbReference>
<evidence type="ECO:0000256" key="2">
    <source>
        <dbReference type="ARBA" id="ARBA00022448"/>
    </source>
</evidence>
<sequence length="364" mass="40840">MERLFKALQDCMKNGVLNEMEGAMLMMLEICERVPLQLGCNNPGLLERAINYFFRRCLKMFESSHASLRKLALDSVNRYIIVLPILLRMYIDDRYLEGLSYLLKQNGAGMRETKWKEREAAAKFIGSIGEVHMHEAHPRLPEVINLLIGLLKDEARAVSTATCMSLHHYSKFIVQSLGHPNGCLQFEDILTTLHERITDIDYDVARAAISALAVFEEEAATLQKLIHQLSSEEDLFPLLCCFTTVAKIVCPGFSELAYPVLHGCLNVIKSQLFEEDSLRKTQIIFKCLHVLSLLARGVSADIGDLITPSFLREILVPCCEYEVALVQEAALVLAGDLSEVIQNEEAAEELRAIVARFSQAGPAR</sequence>
<dbReference type="Proteomes" id="UP000019116">
    <property type="component" value="Chromosome 2B"/>
</dbReference>
<dbReference type="EnsemblPlants" id="TraesCS2B02G426000.1">
    <property type="protein sequence ID" value="TraesCS2B02G426000.1"/>
    <property type="gene ID" value="TraesCS2B02G426000"/>
</dbReference>
<dbReference type="Gramene" id="TraesCS2B02G426000.1">
    <property type="protein sequence ID" value="TraesCS2B02G426000.1"/>
    <property type="gene ID" value="TraesCS2B02G426000"/>
</dbReference>
<accession>A0A3B6CB14</accession>
<dbReference type="SUPFAM" id="SSF48371">
    <property type="entry name" value="ARM repeat"/>
    <property type="match status" value="1"/>
</dbReference>
<dbReference type="GeneID" id="123046336"/>
<dbReference type="Gene3D" id="1.25.10.10">
    <property type="entry name" value="Leucine-rich Repeat Variant"/>
    <property type="match status" value="1"/>
</dbReference>
<dbReference type="OrthoDB" id="10649126at2759"/>
<evidence type="ECO:0000256" key="3">
    <source>
        <dbReference type="ARBA" id="ARBA00022490"/>
    </source>
</evidence>
<protein>
    <recommendedName>
        <fullName evidence="8">Condensin complex subunit 1 C-terminal domain-containing protein</fullName>
    </recommendedName>
</protein>
<dbReference type="InterPro" id="IPR016024">
    <property type="entry name" value="ARM-type_fold"/>
</dbReference>
<dbReference type="GO" id="GO:0006606">
    <property type="term" value="P:protein import into nucleus"/>
    <property type="evidence" value="ECO:0007669"/>
    <property type="project" value="InterPro"/>
</dbReference>
<dbReference type="SMR" id="A0A3B6CB14"/>
<dbReference type="PANTHER" id="PTHR10527">
    <property type="entry name" value="IMPORTIN BETA"/>
    <property type="match status" value="1"/>
</dbReference>
<dbReference type="InterPro" id="IPR040122">
    <property type="entry name" value="Importin_beta"/>
</dbReference>
<dbReference type="RefSeq" id="XP_044325602.1">
    <property type="nucleotide sequence ID" value="XM_044469667.1"/>
</dbReference>
<evidence type="ECO:0000256" key="1">
    <source>
        <dbReference type="ARBA" id="ARBA00004496"/>
    </source>
</evidence>
<dbReference type="Gramene" id="TraesCS2B03G1084500.1">
    <property type="protein sequence ID" value="TraesCS2B03G1084500.1.CDS"/>
    <property type="gene ID" value="TraesCS2B03G1084500"/>
</dbReference>
<dbReference type="PaxDb" id="4565-Traes_2BL_C2337477E.2"/>
<evidence type="ECO:0000256" key="5">
    <source>
        <dbReference type="ARBA" id="ARBA00022927"/>
    </source>
</evidence>
<name>A0A3B6CB14_WHEAT</name>
<keyword evidence="5" id="KW-0653">Protein transport</keyword>
<dbReference type="Gramene" id="TraesNOR2B03G01019000.1">
    <property type="protein sequence ID" value="TraesNOR2B03G01019000.1"/>
    <property type="gene ID" value="TraesNOR2B03G01019000"/>
</dbReference>
<gene>
    <name evidence="6" type="primary">LOC123046336</name>
</gene>
<reference evidence="6" key="2">
    <citation type="submission" date="2018-10" db="UniProtKB">
        <authorList>
            <consortium name="EnsemblPlants"/>
        </authorList>
    </citation>
    <scope>IDENTIFICATION</scope>
</reference>
<proteinExistence type="predicted"/>
<dbReference type="InterPro" id="IPR011989">
    <property type="entry name" value="ARM-like"/>
</dbReference>
<reference evidence="6" key="1">
    <citation type="submission" date="2018-08" db="EMBL/GenBank/DDBJ databases">
        <authorList>
            <person name="Rossello M."/>
        </authorList>
    </citation>
    <scope>NUCLEOTIDE SEQUENCE [LARGE SCALE GENOMIC DNA]</scope>
    <source>
        <strain evidence="6">cv. Chinese Spring</strain>
    </source>
</reference>
<dbReference type="STRING" id="4565.A0A3B6CB14"/>
<keyword evidence="2" id="KW-0813">Transport</keyword>
<evidence type="ECO:0000313" key="7">
    <source>
        <dbReference type="Proteomes" id="UP000019116"/>
    </source>
</evidence>
<dbReference type="GO" id="GO:0005737">
    <property type="term" value="C:cytoplasm"/>
    <property type="evidence" value="ECO:0007669"/>
    <property type="project" value="UniProtKB-SubCell"/>
</dbReference>
<comment type="subcellular location">
    <subcellularLocation>
        <location evidence="1">Cytoplasm</location>
    </subcellularLocation>
</comment>
<dbReference type="AlphaFoldDB" id="A0A3B6CB14"/>
<keyword evidence="3" id="KW-0963">Cytoplasm</keyword>
<keyword evidence="7" id="KW-1185">Reference proteome</keyword>
<keyword evidence="4" id="KW-0677">Repeat</keyword>
<evidence type="ECO:0000313" key="6">
    <source>
        <dbReference type="EnsemblPlants" id="TraesCS2B02G426000.1"/>
    </source>
</evidence>
<evidence type="ECO:0008006" key="8">
    <source>
        <dbReference type="Google" id="ProtNLM"/>
    </source>
</evidence>
<organism evidence="6">
    <name type="scientific">Triticum aestivum</name>
    <name type="common">Wheat</name>
    <dbReference type="NCBI Taxonomy" id="4565"/>
    <lineage>
        <taxon>Eukaryota</taxon>
        <taxon>Viridiplantae</taxon>
        <taxon>Streptophyta</taxon>
        <taxon>Embryophyta</taxon>
        <taxon>Tracheophyta</taxon>
        <taxon>Spermatophyta</taxon>
        <taxon>Magnoliopsida</taxon>
        <taxon>Liliopsida</taxon>
        <taxon>Poales</taxon>
        <taxon>Poaceae</taxon>
        <taxon>BOP clade</taxon>
        <taxon>Pooideae</taxon>
        <taxon>Triticodae</taxon>
        <taxon>Triticeae</taxon>
        <taxon>Triticinae</taxon>
        <taxon>Triticum</taxon>
    </lineage>
</organism>
<evidence type="ECO:0000256" key="4">
    <source>
        <dbReference type="ARBA" id="ARBA00022737"/>
    </source>
</evidence>
<dbReference type="Pfam" id="PF13513">
    <property type="entry name" value="HEAT_EZ"/>
    <property type="match status" value="1"/>
</dbReference>